<dbReference type="CDD" id="cd02440">
    <property type="entry name" value="AdoMet_MTases"/>
    <property type="match status" value="1"/>
</dbReference>
<keyword evidence="4" id="KW-1185">Reference proteome</keyword>
<dbReference type="RefSeq" id="WP_216377354.1">
    <property type="nucleotide sequence ID" value="NZ_JAGRYT010000038.1"/>
</dbReference>
<dbReference type="EMBL" id="JAGRYU010000041">
    <property type="protein sequence ID" value="MBU4684686.1"/>
    <property type="molecule type" value="Genomic_DNA"/>
</dbReference>
<dbReference type="Proteomes" id="UP000686327">
    <property type="component" value="Unassembled WGS sequence"/>
</dbReference>
<dbReference type="GO" id="GO:0008168">
    <property type="term" value="F:methyltransferase activity"/>
    <property type="evidence" value="ECO:0007669"/>
    <property type="project" value="UniProtKB-KW"/>
</dbReference>
<comment type="caution">
    <text evidence="3">The sequence shown here is derived from an EMBL/GenBank/DDBJ whole genome shotgun (WGS) entry which is preliminary data.</text>
</comment>
<organism evidence="3 4">
    <name type="scientific">Cedecea davisae</name>
    <dbReference type="NCBI Taxonomy" id="158484"/>
    <lineage>
        <taxon>Bacteria</taxon>
        <taxon>Pseudomonadati</taxon>
        <taxon>Pseudomonadota</taxon>
        <taxon>Gammaproteobacteria</taxon>
        <taxon>Enterobacterales</taxon>
        <taxon>Enterobacteriaceae</taxon>
        <taxon>Cedecea</taxon>
    </lineage>
</organism>
<evidence type="ECO:0000256" key="1">
    <source>
        <dbReference type="SAM" id="MobiDB-lite"/>
    </source>
</evidence>
<protein>
    <submittedName>
        <fullName evidence="3">Class I SAM-dependent methyltransferase</fullName>
    </submittedName>
</protein>
<accession>A0ABS6DN75</accession>
<evidence type="ECO:0000259" key="2">
    <source>
        <dbReference type="Pfam" id="PF08241"/>
    </source>
</evidence>
<evidence type="ECO:0000313" key="3">
    <source>
        <dbReference type="EMBL" id="MBU4684686.1"/>
    </source>
</evidence>
<proteinExistence type="predicted"/>
<dbReference type="GO" id="GO:0032259">
    <property type="term" value="P:methylation"/>
    <property type="evidence" value="ECO:0007669"/>
    <property type="project" value="UniProtKB-KW"/>
</dbReference>
<dbReference type="InterPro" id="IPR013216">
    <property type="entry name" value="Methyltransf_11"/>
</dbReference>
<keyword evidence="3" id="KW-0489">Methyltransferase</keyword>
<name>A0ABS6DN75_9ENTR</name>
<dbReference type="Pfam" id="PF08241">
    <property type="entry name" value="Methyltransf_11"/>
    <property type="match status" value="1"/>
</dbReference>
<feature type="region of interest" description="Disordered" evidence="1">
    <location>
        <begin position="231"/>
        <end position="255"/>
    </location>
</feature>
<keyword evidence="3" id="KW-0808">Transferase</keyword>
<feature type="domain" description="Methyltransferase type 11" evidence="2">
    <location>
        <begin position="76"/>
        <end position="125"/>
    </location>
</feature>
<reference evidence="4" key="1">
    <citation type="submission" date="2023-07" db="EMBL/GenBank/DDBJ databases">
        <title>Cedecea davisae an AmpC producer and its therapeutic implications.</title>
        <authorList>
            <person name="Notter J."/>
        </authorList>
    </citation>
    <scope>NUCLEOTIDE SEQUENCE [LARGE SCALE GENOMIC DNA]</scope>
    <source>
        <strain evidence="4">1</strain>
    </source>
</reference>
<evidence type="ECO:0000313" key="4">
    <source>
        <dbReference type="Proteomes" id="UP000686327"/>
    </source>
</evidence>
<gene>
    <name evidence="3" type="ORF">KC222_22070</name>
</gene>
<sequence>MKPARIPDILTSPHHWEQLPWGEYYREALNQQLRPWLGKMFGFHLLKIGNLSAEIDTEACAISHQVNVALQGESLQVNADPLHLPFAAKSVDACLLAHTLPWCPDPHRLLREVDRVLIDDGWIVLSSFNPISLLGLGKTIPFLRKRVPYNSRMFTPMRQFDWLALLNFEVMYRRSFQVLPWHRQGGKMLSTHLPALGCMHVIVARKRTLPLTLNPMKSRKAKNQIRSAVGATRQYSEAVKAQPHPVDNPHPHEQD</sequence>